<evidence type="ECO:0000259" key="1">
    <source>
        <dbReference type="Pfam" id="PF01548"/>
    </source>
</evidence>
<dbReference type="InterPro" id="IPR003346">
    <property type="entry name" value="Transposase_20"/>
</dbReference>
<feature type="domain" description="Transposase IS116/IS110/IS902 C-terminal" evidence="2">
    <location>
        <begin position="288"/>
        <end position="372"/>
    </location>
</feature>
<reference evidence="3 4" key="1">
    <citation type="submission" date="2017-08" db="EMBL/GenBank/DDBJ databases">
        <title>Analysis of Fusobacterium persistence and antibiotic response in human colorectal.</title>
        <authorList>
            <person name="Bullman S."/>
        </authorList>
    </citation>
    <scope>NUCLEOTIDE SEQUENCE [LARGE SCALE GENOMIC DNA]</scope>
    <source>
        <strain evidence="3 4">P2_CP</strain>
    </source>
</reference>
<dbReference type="Pfam" id="PF01548">
    <property type="entry name" value="DEDD_Tnp_IS110"/>
    <property type="match status" value="1"/>
</dbReference>
<sequence length="426" mass="48541">MLNSQINKIQAITSDTLIVGVDIAKSIQWAQFINFRGIEVSKHICFENNYSGFNSIMEKIEEIKSKNNFLSVIVGMEPTGHYWKTFATFLHNNGIKAVQVNPYHTKKAKELDDNSQTKSDKKDALVIAKLIKDGRYSAIYFPEGEYANLRNLSNTRLEVSRLLNICKNRIHACVNEYFPEFETVFKSFIKGKVALYILKRIPFPTDILGLTLEDIISVIREVAKKSVGKKKAEELIRAAKVSIGVKVGLEGARIRLNNLLEEYGLYHNQLEKIEKEMAQELEKTGYKDILTSIPGIGIISAASFIGEIGDPKRFSNPQQIIRLAGYNLVEDSSGKHKSKTMISKRGRKILRTVLYKISLIVVCKNQEIKLLYKYLITRKENPLKKKQALIVISGKMVKIMYSLIKKEEVYDKEKVLGIYRKQQIVA</sequence>
<proteinExistence type="predicted"/>
<comment type="caution">
    <text evidence="3">The sequence shown here is derived from an EMBL/GenBank/DDBJ whole genome shotgun (WGS) entry which is preliminary data.</text>
</comment>
<dbReference type="InterPro" id="IPR002525">
    <property type="entry name" value="Transp_IS110-like_N"/>
</dbReference>
<evidence type="ECO:0000259" key="2">
    <source>
        <dbReference type="Pfam" id="PF02371"/>
    </source>
</evidence>
<evidence type="ECO:0000313" key="3">
    <source>
        <dbReference type="EMBL" id="PIM88871.1"/>
    </source>
</evidence>
<dbReference type="GO" id="GO:0004803">
    <property type="term" value="F:transposase activity"/>
    <property type="evidence" value="ECO:0007669"/>
    <property type="project" value="InterPro"/>
</dbReference>
<dbReference type="NCBIfam" id="NF033542">
    <property type="entry name" value="transpos_IS110"/>
    <property type="match status" value="1"/>
</dbReference>
<dbReference type="PANTHER" id="PTHR33055">
    <property type="entry name" value="TRANSPOSASE FOR INSERTION SEQUENCE ELEMENT IS1111A"/>
    <property type="match status" value="1"/>
</dbReference>
<organism evidence="3 4">
    <name type="scientific">Fusobacterium animalis</name>
    <dbReference type="NCBI Taxonomy" id="76859"/>
    <lineage>
        <taxon>Bacteria</taxon>
        <taxon>Fusobacteriati</taxon>
        <taxon>Fusobacteriota</taxon>
        <taxon>Fusobacteriia</taxon>
        <taxon>Fusobacteriales</taxon>
        <taxon>Fusobacteriaceae</taxon>
        <taxon>Fusobacterium</taxon>
    </lineage>
</organism>
<dbReference type="GO" id="GO:0006313">
    <property type="term" value="P:DNA transposition"/>
    <property type="evidence" value="ECO:0007669"/>
    <property type="project" value="InterPro"/>
</dbReference>
<dbReference type="InterPro" id="IPR047650">
    <property type="entry name" value="Transpos_IS110"/>
</dbReference>
<feature type="domain" description="Transposase IS110-like N-terminal" evidence="1">
    <location>
        <begin position="19"/>
        <end position="179"/>
    </location>
</feature>
<dbReference type="EMBL" id="NPND01000044">
    <property type="protein sequence ID" value="PIM88871.1"/>
    <property type="molecule type" value="Genomic_DNA"/>
</dbReference>
<dbReference type="AlphaFoldDB" id="A0A2G9F9U3"/>
<name>A0A2G9F9U3_9FUSO</name>
<dbReference type="PANTHER" id="PTHR33055:SF15">
    <property type="entry name" value="TRANSPOSASE-RELATED"/>
    <property type="match status" value="1"/>
</dbReference>
<dbReference type="GO" id="GO:0003677">
    <property type="term" value="F:DNA binding"/>
    <property type="evidence" value="ECO:0007669"/>
    <property type="project" value="InterPro"/>
</dbReference>
<dbReference type="Pfam" id="PF02371">
    <property type="entry name" value="Transposase_20"/>
    <property type="match status" value="1"/>
</dbReference>
<dbReference type="Proteomes" id="UP000230719">
    <property type="component" value="Unassembled WGS sequence"/>
</dbReference>
<accession>A0A2G9F9U3</accession>
<gene>
    <name evidence="3" type="ORF">CI114_10515</name>
</gene>
<protein>
    <submittedName>
        <fullName evidence="3">IS110 family transposase</fullName>
    </submittedName>
</protein>
<evidence type="ECO:0000313" key="4">
    <source>
        <dbReference type="Proteomes" id="UP000230719"/>
    </source>
</evidence>